<comment type="caution">
    <text evidence="6">The sequence shown here is derived from an EMBL/GenBank/DDBJ whole genome shotgun (WGS) entry which is preliminary data.</text>
</comment>
<dbReference type="InterPro" id="IPR023524">
    <property type="entry name" value="Uncharacterised_SprT-like"/>
</dbReference>
<proteinExistence type="inferred from homology"/>
<organism evidence="6 7">
    <name type="scientific">Enterococcus pallens ATCC BAA-351</name>
    <dbReference type="NCBI Taxonomy" id="1158607"/>
    <lineage>
        <taxon>Bacteria</taxon>
        <taxon>Bacillati</taxon>
        <taxon>Bacillota</taxon>
        <taxon>Bacilli</taxon>
        <taxon>Lactobacillales</taxon>
        <taxon>Enterococcaceae</taxon>
        <taxon>Enterococcus</taxon>
    </lineage>
</organism>
<comment type="subcellular location">
    <subcellularLocation>
        <location evidence="4">Cytoplasm</location>
    </subcellularLocation>
</comment>
<dbReference type="PATRIC" id="fig|1158607.3.peg.3877"/>
<sequence length="151" mass="17706">MTKEELQFLVEKVSLEFFQQPFLHQASFNRRLKSTGGRYHLKSHDLDFNPLVYERYGKDELIKVIKHELCHYHLHLSGRGYQHKDKDFKQLLKQTGGSRFAPPLAAATFQLYRCRDCGTSVQRRRKIDTKRYVCGNCHGKLVFESTIKVSS</sequence>
<dbReference type="NCBIfam" id="NF003339">
    <property type="entry name" value="PRK04351.1"/>
    <property type="match status" value="1"/>
</dbReference>
<evidence type="ECO:0000313" key="6">
    <source>
        <dbReference type="EMBL" id="EOH90067.1"/>
    </source>
</evidence>
<dbReference type="eggNOG" id="COG3091">
    <property type="taxonomic scope" value="Bacteria"/>
</dbReference>
<evidence type="ECO:0000256" key="1">
    <source>
        <dbReference type="ARBA" id="ARBA00022490"/>
    </source>
</evidence>
<protein>
    <recommendedName>
        <fullName evidence="4">Protein SprT-like</fullName>
    </recommendedName>
</protein>
<feature type="active site" evidence="4">
    <location>
        <position position="68"/>
    </location>
</feature>
<comment type="similarity">
    <text evidence="4">Belongs to the SprT family.</text>
</comment>
<dbReference type="GO" id="GO:0006950">
    <property type="term" value="P:response to stress"/>
    <property type="evidence" value="ECO:0007669"/>
    <property type="project" value="UniProtKB-ARBA"/>
</dbReference>
<dbReference type="InterPro" id="IPR035240">
    <property type="entry name" value="SprT_Zn_ribbon"/>
</dbReference>
<dbReference type="EMBL" id="AJAQ01000036">
    <property type="protein sequence ID" value="EOH90067.1"/>
    <property type="molecule type" value="Genomic_DNA"/>
</dbReference>
<name>R2Q0J0_9ENTE</name>
<dbReference type="OrthoDB" id="9799909at2"/>
<dbReference type="GO" id="GO:0005737">
    <property type="term" value="C:cytoplasm"/>
    <property type="evidence" value="ECO:0007669"/>
    <property type="project" value="UniProtKB-SubCell"/>
</dbReference>
<keyword evidence="2 4" id="KW-0479">Metal-binding</keyword>
<dbReference type="Pfam" id="PF10263">
    <property type="entry name" value="SprT-like"/>
    <property type="match status" value="1"/>
</dbReference>
<dbReference type="SMART" id="SM00731">
    <property type="entry name" value="SprT"/>
    <property type="match status" value="1"/>
</dbReference>
<dbReference type="HOGENOM" id="CLU_123820_0_0_9"/>
<dbReference type="AlphaFoldDB" id="R2Q0J0"/>
<evidence type="ECO:0000313" key="7">
    <source>
        <dbReference type="Proteomes" id="UP000013782"/>
    </source>
</evidence>
<evidence type="ECO:0000256" key="3">
    <source>
        <dbReference type="ARBA" id="ARBA00022833"/>
    </source>
</evidence>
<dbReference type="Proteomes" id="UP000013782">
    <property type="component" value="Unassembled WGS sequence"/>
</dbReference>
<dbReference type="STRING" id="160454.RV10_GL002125"/>
<evidence type="ECO:0000256" key="2">
    <source>
        <dbReference type="ARBA" id="ARBA00022723"/>
    </source>
</evidence>
<dbReference type="RefSeq" id="WP_010758843.1">
    <property type="nucleotide sequence ID" value="NZ_ASWD01000005.1"/>
</dbReference>
<gene>
    <name evidence="6" type="ORF">UAU_03896</name>
</gene>
<keyword evidence="1 4" id="KW-0963">Cytoplasm</keyword>
<feature type="binding site" evidence="4">
    <location>
        <position position="67"/>
    </location>
    <ligand>
        <name>Zn(2+)</name>
        <dbReference type="ChEBI" id="CHEBI:29105"/>
    </ligand>
</feature>
<dbReference type="Pfam" id="PF17283">
    <property type="entry name" value="Zn_ribbon_SprT"/>
    <property type="match status" value="1"/>
</dbReference>
<comment type="cofactor">
    <cofactor evidence="4">
        <name>Zn(2+)</name>
        <dbReference type="ChEBI" id="CHEBI:29105"/>
    </cofactor>
    <text evidence="4">Binds 1 zinc ion.</text>
</comment>
<feature type="domain" description="SprT-like" evidence="5">
    <location>
        <begin position="4"/>
        <end position="144"/>
    </location>
</feature>
<keyword evidence="7" id="KW-1185">Reference proteome</keyword>
<accession>R2Q0J0</accession>
<evidence type="ECO:0000256" key="4">
    <source>
        <dbReference type="HAMAP-Rule" id="MF_00745"/>
    </source>
</evidence>
<dbReference type="InterPro" id="IPR006640">
    <property type="entry name" value="SprT-like_domain"/>
</dbReference>
<evidence type="ECO:0000259" key="5">
    <source>
        <dbReference type="SMART" id="SM00731"/>
    </source>
</evidence>
<reference evidence="6 7" key="1">
    <citation type="submission" date="2013-02" db="EMBL/GenBank/DDBJ databases">
        <title>The Genome Sequence of Enterococcus pallens BAA-351.</title>
        <authorList>
            <consortium name="The Broad Institute Genome Sequencing Platform"/>
            <consortium name="The Broad Institute Genome Sequencing Center for Infectious Disease"/>
            <person name="Earl A.M."/>
            <person name="Gilmore M.S."/>
            <person name="Lebreton F."/>
            <person name="Walker B."/>
            <person name="Young S.K."/>
            <person name="Zeng Q."/>
            <person name="Gargeya S."/>
            <person name="Fitzgerald M."/>
            <person name="Haas B."/>
            <person name="Abouelleil A."/>
            <person name="Alvarado L."/>
            <person name="Arachchi H.M."/>
            <person name="Berlin A.M."/>
            <person name="Chapman S.B."/>
            <person name="Dewar J."/>
            <person name="Goldberg J."/>
            <person name="Griggs A."/>
            <person name="Gujja S."/>
            <person name="Hansen M."/>
            <person name="Howarth C."/>
            <person name="Imamovic A."/>
            <person name="Larimer J."/>
            <person name="McCowan C."/>
            <person name="Murphy C."/>
            <person name="Neiman D."/>
            <person name="Pearson M."/>
            <person name="Priest M."/>
            <person name="Roberts A."/>
            <person name="Saif S."/>
            <person name="Shea T."/>
            <person name="Sisk P."/>
            <person name="Sykes S."/>
            <person name="Wortman J."/>
            <person name="Nusbaum C."/>
            <person name="Birren B."/>
        </authorList>
    </citation>
    <scope>NUCLEOTIDE SEQUENCE [LARGE SCALE GENOMIC DNA]</scope>
    <source>
        <strain evidence="6 7">ATCC BAA-351</strain>
    </source>
</reference>
<dbReference type="GO" id="GO:0008270">
    <property type="term" value="F:zinc ion binding"/>
    <property type="evidence" value="ECO:0007669"/>
    <property type="project" value="UniProtKB-UniRule"/>
</dbReference>
<keyword evidence="3 4" id="KW-0862">Zinc</keyword>
<feature type="binding site" evidence="4">
    <location>
        <position position="71"/>
    </location>
    <ligand>
        <name>Zn(2+)</name>
        <dbReference type="ChEBI" id="CHEBI:29105"/>
    </ligand>
</feature>
<dbReference type="HAMAP" id="MF_00745">
    <property type="entry name" value="SprT_like"/>
    <property type="match status" value="1"/>
</dbReference>